<dbReference type="OrthoDB" id="5957190at2759"/>
<accession>A7SYB1</accession>
<keyword evidence="2" id="KW-1185">Reference proteome</keyword>
<reference evidence="1 2" key="1">
    <citation type="journal article" date="2007" name="Science">
        <title>Sea anemone genome reveals ancestral eumetazoan gene repertoire and genomic organization.</title>
        <authorList>
            <person name="Putnam N.H."/>
            <person name="Srivastava M."/>
            <person name="Hellsten U."/>
            <person name="Dirks B."/>
            <person name="Chapman J."/>
            <person name="Salamov A."/>
            <person name="Terry A."/>
            <person name="Shapiro H."/>
            <person name="Lindquist E."/>
            <person name="Kapitonov V.V."/>
            <person name="Jurka J."/>
            <person name="Genikhovich G."/>
            <person name="Grigoriev I.V."/>
            <person name="Lucas S.M."/>
            <person name="Steele R.E."/>
            <person name="Finnerty J.R."/>
            <person name="Technau U."/>
            <person name="Martindale M.Q."/>
            <person name="Rokhsar D.S."/>
        </authorList>
    </citation>
    <scope>NUCLEOTIDE SEQUENCE [LARGE SCALE GENOMIC DNA]</scope>
    <source>
        <strain evidence="2">CH2 X CH6</strain>
    </source>
</reference>
<dbReference type="Proteomes" id="UP000001593">
    <property type="component" value="Unassembled WGS sequence"/>
</dbReference>
<dbReference type="AlphaFoldDB" id="A7SYB1"/>
<dbReference type="EMBL" id="DS469916">
    <property type="protein sequence ID" value="EDO31307.1"/>
    <property type="molecule type" value="Genomic_DNA"/>
</dbReference>
<protein>
    <submittedName>
        <fullName evidence="1">Uncharacterized protein</fullName>
    </submittedName>
</protein>
<sequence>MAAGDGDVAAVSETLQSMQQQAKKFFEGMQMVSGAPYTCEDARADLFGLSSMVDTLSDNLVGSGLYAIPVDSEIQQLDCQATVRKGLEDAENNRISLQRVQMNSSIINRTMLMPKK</sequence>
<evidence type="ECO:0000313" key="2">
    <source>
        <dbReference type="Proteomes" id="UP000001593"/>
    </source>
</evidence>
<dbReference type="OMA" id="INRTMLM"/>
<organism evidence="1 2">
    <name type="scientific">Nematostella vectensis</name>
    <name type="common">Starlet sea anemone</name>
    <dbReference type="NCBI Taxonomy" id="45351"/>
    <lineage>
        <taxon>Eukaryota</taxon>
        <taxon>Metazoa</taxon>
        <taxon>Cnidaria</taxon>
        <taxon>Anthozoa</taxon>
        <taxon>Hexacorallia</taxon>
        <taxon>Actiniaria</taxon>
        <taxon>Edwardsiidae</taxon>
        <taxon>Nematostella</taxon>
    </lineage>
</organism>
<dbReference type="HOGENOM" id="CLU_2099742_0_0_1"/>
<dbReference type="KEGG" id="nve:5502191"/>
<evidence type="ECO:0000313" key="1">
    <source>
        <dbReference type="EMBL" id="EDO31307.1"/>
    </source>
</evidence>
<dbReference type="InParanoid" id="A7SYB1"/>
<name>A7SYB1_NEMVE</name>
<proteinExistence type="predicted"/>
<gene>
    <name evidence="1" type="ORF">NEMVEDRAFT_v1g248068</name>
</gene>